<dbReference type="Proteomes" id="UP000827872">
    <property type="component" value="Linkage Group LG05"/>
</dbReference>
<dbReference type="EMBL" id="CM037618">
    <property type="protein sequence ID" value="KAH7999311.1"/>
    <property type="molecule type" value="Genomic_DNA"/>
</dbReference>
<accession>A0ACB8F2H6</accession>
<evidence type="ECO:0000313" key="1">
    <source>
        <dbReference type="EMBL" id="KAH7999311.1"/>
    </source>
</evidence>
<organism evidence="1 2">
    <name type="scientific">Sphaerodactylus townsendi</name>
    <dbReference type="NCBI Taxonomy" id="933632"/>
    <lineage>
        <taxon>Eukaryota</taxon>
        <taxon>Metazoa</taxon>
        <taxon>Chordata</taxon>
        <taxon>Craniata</taxon>
        <taxon>Vertebrata</taxon>
        <taxon>Euteleostomi</taxon>
        <taxon>Lepidosauria</taxon>
        <taxon>Squamata</taxon>
        <taxon>Bifurcata</taxon>
        <taxon>Gekkota</taxon>
        <taxon>Sphaerodactylidae</taxon>
        <taxon>Sphaerodactylus</taxon>
    </lineage>
</organism>
<sequence length="106" mass="11768">MSSATGTYELQDPINYRGGTRVQPADGNHQEEVYEPSTGRVIGKFLCSGEKEVDLAVQSAHAAFRIWSQKSGMERSTILLEAARLIQVLEMKQGKSLFLLPQRCLV</sequence>
<reference evidence="1" key="1">
    <citation type="submission" date="2021-08" db="EMBL/GenBank/DDBJ databases">
        <title>The first chromosome-level gecko genome reveals the dynamic sex chromosomes of Neotropical dwarf geckos (Sphaerodactylidae: Sphaerodactylus).</title>
        <authorList>
            <person name="Pinto B.J."/>
            <person name="Keating S.E."/>
            <person name="Gamble T."/>
        </authorList>
    </citation>
    <scope>NUCLEOTIDE SEQUENCE</scope>
    <source>
        <strain evidence="1">TG3544</strain>
    </source>
</reference>
<protein>
    <submittedName>
        <fullName evidence="1">Uncharacterized protein</fullName>
    </submittedName>
</protein>
<keyword evidence="2" id="KW-1185">Reference proteome</keyword>
<gene>
    <name evidence="1" type="ORF">K3G42_008491</name>
</gene>
<name>A0ACB8F2H6_9SAUR</name>
<evidence type="ECO:0000313" key="2">
    <source>
        <dbReference type="Proteomes" id="UP000827872"/>
    </source>
</evidence>
<proteinExistence type="predicted"/>
<comment type="caution">
    <text evidence="1">The sequence shown here is derived from an EMBL/GenBank/DDBJ whole genome shotgun (WGS) entry which is preliminary data.</text>
</comment>